<accession>A0A0A9AVL8</accession>
<evidence type="ECO:0000313" key="2">
    <source>
        <dbReference type="EMBL" id="JAD55804.1"/>
    </source>
</evidence>
<reference evidence="2" key="1">
    <citation type="submission" date="2014-09" db="EMBL/GenBank/DDBJ databases">
        <authorList>
            <person name="Magalhaes I.L.F."/>
            <person name="Oliveira U."/>
            <person name="Santos F.R."/>
            <person name="Vidigal T.H.D.A."/>
            <person name="Brescovit A.D."/>
            <person name="Santos A.J."/>
        </authorList>
    </citation>
    <scope>NUCLEOTIDE SEQUENCE</scope>
    <source>
        <tissue evidence="2">Shoot tissue taken approximately 20 cm above the soil surface</tissue>
    </source>
</reference>
<keyword evidence="1" id="KW-0472">Membrane</keyword>
<organism evidence="2">
    <name type="scientific">Arundo donax</name>
    <name type="common">Giant reed</name>
    <name type="synonym">Donax arundinaceus</name>
    <dbReference type="NCBI Taxonomy" id="35708"/>
    <lineage>
        <taxon>Eukaryota</taxon>
        <taxon>Viridiplantae</taxon>
        <taxon>Streptophyta</taxon>
        <taxon>Embryophyta</taxon>
        <taxon>Tracheophyta</taxon>
        <taxon>Spermatophyta</taxon>
        <taxon>Magnoliopsida</taxon>
        <taxon>Liliopsida</taxon>
        <taxon>Poales</taxon>
        <taxon>Poaceae</taxon>
        <taxon>PACMAD clade</taxon>
        <taxon>Arundinoideae</taxon>
        <taxon>Arundineae</taxon>
        <taxon>Arundo</taxon>
    </lineage>
</organism>
<keyword evidence="1" id="KW-1133">Transmembrane helix</keyword>
<dbReference type="EMBL" id="GBRH01242091">
    <property type="protein sequence ID" value="JAD55804.1"/>
    <property type="molecule type" value="Transcribed_RNA"/>
</dbReference>
<dbReference type="AlphaFoldDB" id="A0A0A9AVL8"/>
<protein>
    <submittedName>
        <fullName evidence="2">Uncharacterized protein</fullName>
    </submittedName>
</protein>
<feature type="transmembrane region" description="Helical" evidence="1">
    <location>
        <begin position="20"/>
        <end position="41"/>
    </location>
</feature>
<keyword evidence="1" id="KW-0812">Transmembrane</keyword>
<sequence>MIKPHQGKLCFWNYSVLHFGTIKFATIIFSSLQLCVVSIYCHCQFMMGEYGLTDTELIIHAALPK</sequence>
<reference evidence="2" key="2">
    <citation type="journal article" date="2015" name="Data Brief">
        <title>Shoot transcriptome of the giant reed, Arundo donax.</title>
        <authorList>
            <person name="Barrero R.A."/>
            <person name="Guerrero F.D."/>
            <person name="Moolhuijzen P."/>
            <person name="Goolsby J.A."/>
            <person name="Tidwell J."/>
            <person name="Bellgard S.E."/>
            <person name="Bellgard M.I."/>
        </authorList>
    </citation>
    <scope>NUCLEOTIDE SEQUENCE</scope>
    <source>
        <tissue evidence="2">Shoot tissue taken approximately 20 cm above the soil surface</tissue>
    </source>
</reference>
<evidence type="ECO:0000256" key="1">
    <source>
        <dbReference type="SAM" id="Phobius"/>
    </source>
</evidence>
<name>A0A0A9AVL8_ARUDO</name>
<proteinExistence type="predicted"/>